<evidence type="ECO:0000313" key="5">
    <source>
        <dbReference type="Proteomes" id="UP000008141"/>
    </source>
</evidence>
<accession>E1ZJH0</accession>
<name>E1ZJH0_CHLVA</name>
<keyword evidence="5" id="KW-1185">Reference proteome</keyword>
<dbReference type="PANTHER" id="PTHR24198">
    <property type="entry name" value="ANKYRIN REPEAT AND PROTEIN KINASE DOMAIN-CONTAINING PROTEIN"/>
    <property type="match status" value="1"/>
</dbReference>
<reference evidence="4 5" key="1">
    <citation type="journal article" date="2010" name="Plant Cell">
        <title>The Chlorella variabilis NC64A genome reveals adaptation to photosymbiosis, coevolution with viruses, and cryptic sex.</title>
        <authorList>
            <person name="Blanc G."/>
            <person name="Duncan G."/>
            <person name="Agarkova I."/>
            <person name="Borodovsky M."/>
            <person name="Gurnon J."/>
            <person name="Kuo A."/>
            <person name="Lindquist E."/>
            <person name="Lucas S."/>
            <person name="Pangilinan J."/>
            <person name="Polle J."/>
            <person name="Salamov A."/>
            <person name="Terry A."/>
            <person name="Yamada T."/>
            <person name="Dunigan D.D."/>
            <person name="Grigoriev I.V."/>
            <person name="Claverie J.M."/>
            <person name="Van Etten J.L."/>
        </authorList>
    </citation>
    <scope>NUCLEOTIDE SEQUENCE [LARGE SCALE GENOMIC DNA]</scope>
    <source>
        <strain evidence="4 5">NC64A</strain>
    </source>
</reference>
<dbReference type="InParanoid" id="E1ZJH0"/>
<dbReference type="Gene3D" id="1.25.40.20">
    <property type="entry name" value="Ankyrin repeat-containing domain"/>
    <property type="match status" value="2"/>
</dbReference>
<keyword evidence="2 3" id="KW-0040">ANK repeat</keyword>
<dbReference type="InterPro" id="IPR036770">
    <property type="entry name" value="Ankyrin_rpt-contain_sf"/>
</dbReference>
<feature type="repeat" description="ANK" evidence="3">
    <location>
        <begin position="35"/>
        <end position="67"/>
    </location>
</feature>
<evidence type="ECO:0000256" key="2">
    <source>
        <dbReference type="ARBA" id="ARBA00023043"/>
    </source>
</evidence>
<dbReference type="PROSITE" id="PS50088">
    <property type="entry name" value="ANK_REPEAT"/>
    <property type="match status" value="2"/>
</dbReference>
<dbReference type="STRING" id="554065.E1ZJH0"/>
<dbReference type="KEGG" id="cvr:CHLNCDRAFT_135971"/>
<dbReference type="GeneID" id="17353327"/>
<dbReference type="RefSeq" id="XP_005845962.1">
    <property type="nucleotide sequence ID" value="XM_005845900.1"/>
</dbReference>
<evidence type="ECO:0000256" key="3">
    <source>
        <dbReference type="PROSITE-ProRule" id="PRU00023"/>
    </source>
</evidence>
<evidence type="ECO:0000313" key="4">
    <source>
        <dbReference type="EMBL" id="EFN53860.1"/>
    </source>
</evidence>
<sequence>MELAAGLDEAARLGDEEAVRHLLAAGARSDQADADGWLPMHVASSCGHETVLRLLLEPAPDTALAVDFSGWTPLHRAANCGSIEEMKLLLSAAPAAASMLNKSKEAPIHRAAYSSNAAAVQLLLEAAPELAFALDNEGCTPLHLVLRYSHDTAEQVAETARCLLRAAPAVQTALGILLQYSQHSATLYADLMARLSLSQEQRHSIPAPCPDLAQALPAVLE</sequence>
<feature type="repeat" description="ANK" evidence="3">
    <location>
        <begin position="69"/>
        <end position="91"/>
    </location>
</feature>
<dbReference type="PROSITE" id="PS50297">
    <property type="entry name" value="ANK_REP_REGION"/>
    <property type="match status" value="2"/>
</dbReference>
<keyword evidence="1" id="KW-0677">Repeat</keyword>
<dbReference type="eggNOG" id="KOG4177">
    <property type="taxonomic scope" value="Eukaryota"/>
</dbReference>
<protein>
    <submittedName>
        <fullName evidence="4">Uncharacterized protein</fullName>
    </submittedName>
</protein>
<dbReference type="SUPFAM" id="SSF48403">
    <property type="entry name" value="Ankyrin repeat"/>
    <property type="match status" value="1"/>
</dbReference>
<organism evidence="5">
    <name type="scientific">Chlorella variabilis</name>
    <name type="common">Green alga</name>
    <dbReference type="NCBI Taxonomy" id="554065"/>
    <lineage>
        <taxon>Eukaryota</taxon>
        <taxon>Viridiplantae</taxon>
        <taxon>Chlorophyta</taxon>
        <taxon>core chlorophytes</taxon>
        <taxon>Trebouxiophyceae</taxon>
        <taxon>Chlorellales</taxon>
        <taxon>Chlorellaceae</taxon>
        <taxon>Chlorella clade</taxon>
        <taxon>Chlorella</taxon>
    </lineage>
</organism>
<dbReference type="SMART" id="SM00248">
    <property type="entry name" value="ANK"/>
    <property type="match status" value="5"/>
</dbReference>
<gene>
    <name evidence="4" type="ORF">CHLNCDRAFT_135971</name>
</gene>
<dbReference type="AlphaFoldDB" id="E1ZJH0"/>
<dbReference type="Proteomes" id="UP000008141">
    <property type="component" value="Unassembled WGS sequence"/>
</dbReference>
<dbReference type="Pfam" id="PF12796">
    <property type="entry name" value="Ank_2"/>
    <property type="match status" value="1"/>
</dbReference>
<dbReference type="PANTHER" id="PTHR24198:SF165">
    <property type="entry name" value="ANKYRIN REPEAT-CONTAINING PROTEIN-RELATED"/>
    <property type="match status" value="1"/>
</dbReference>
<proteinExistence type="predicted"/>
<dbReference type="EMBL" id="GL433849">
    <property type="protein sequence ID" value="EFN53860.1"/>
    <property type="molecule type" value="Genomic_DNA"/>
</dbReference>
<evidence type="ECO:0000256" key="1">
    <source>
        <dbReference type="ARBA" id="ARBA00022737"/>
    </source>
</evidence>
<dbReference type="OrthoDB" id="544051at2759"/>
<dbReference type="InterPro" id="IPR002110">
    <property type="entry name" value="Ankyrin_rpt"/>
</dbReference>